<dbReference type="Gene3D" id="3.40.50.2000">
    <property type="entry name" value="Glycogen Phosphorylase B"/>
    <property type="match status" value="1"/>
</dbReference>
<protein>
    <submittedName>
        <fullName evidence="2">Spore coat polysaccharide biosynthesis protein SpsG, predicted glycosyltransferase</fullName>
    </submittedName>
</protein>
<organism evidence="2 3">
    <name type="scientific">Pseudobacteriovorax antillogorgiicola</name>
    <dbReference type="NCBI Taxonomy" id="1513793"/>
    <lineage>
        <taxon>Bacteria</taxon>
        <taxon>Pseudomonadati</taxon>
        <taxon>Bdellovibrionota</taxon>
        <taxon>Oligoflexia</taxon>
        <taxon>Oligoflexales</taxon>
        <taxon>Pseudobacteriovoracaceae</taxon>
        <taxon>Pseudobacteriovorax</taxon>
    </lineage>
</organism>
<dbReference type="GO" id="GO:0016758">
    <property type="term" value="F:hexosyltransferase activity"/>
    <property type="evidence" value="ECO:0007669"/>
    <property type="project" value="InterPro"/>
</dbReference>
<keyword evidence="2" id="KW-0808">Transferase</keyword>
<gene>
    <name evidence="2" type="ORF">SAMN06296036_12958</name>
</gene>
<feature type="domain" description="Glycosyl transferase family 28 C-terminal" evidence="1">
    <location>
        <begin position="366"/>
        <end position="507"/>
    </location>
</feature>
<accession>A0A1Y6CLZ9</accession>
<dbReference type="SUPFAM" id="SSF53756">
    <property type="entry name" value="UDP-Glycosyltransferase/glycogen phosphorylase"/>
    <property type="match status" value="1"/>
</dbReference>
<dbReference type="STRING" id="1513793.SAMN06296036_12958"/>
<dbReference type="SUPFAM" id="SSF53448">
    <property type="entry name" value="Nucleotide-diphospho-sugar transferases"/>
    <property type="match status" value="1"/>
</dbReference>
<dbReference type="InterPro" id="IPR007235">
    <property type="entry name" value="Glyco_trans_28_C"/>
</dbReference>
<dbReference type="PANTHER" id="PTHR21015">
    <property type="entry name" value="UDP-N-ACETYLGLUCOSAMINE--N-ACETYLMURAMYL-(PENTAPEPTIDE) PYROPHOSPHORYL-UNDECAPRENOL N-ACETYLGLUCOSAMINE TRANSFERASE 1"/>
    <property type="match status" value="1"/>
</dbReference>
<keyword evidence="3" id="KW-1185">Reference proteome</keyword>
<name>A0A1Y6CLZ9_9BACT</name>
<dbReference type="Gene3D" id="3.40.50.11190">
    <property type="match status" value="1"/>
</dbReference>
<dbReference type="InterPro" id="IPR029044">
    <property type="entry name" value="Nucleotide-diphossugar_trans"/>
</dbReference>
<dbReference type="Gene3D" id="3.90.550.10">
    <property type="entry name" value="Spore Coat Polysaccharide Biosynthesis Protein SpsA, Chain A"/>
    <property type="match status" value="1"/>
</dbReference>
<dbReference type="RefSeq" id="WP_132324721.1">
    <property type="nucleotide sequence ID" value="NZ_FWZT01000029.1"/>
</dbReference>
<proteinExistence type="predicted"/>
<dbReference type="PANTHER" id="PTHR21015:SF22">
    <property type="entry name" value="GLYCOSYLTRANSFERASE"/>
    <property type="match status" value="1"/>
</dbReference>
<evidence type="ECO:0000313" key="3">
    <source>
        <dbReference type="Proteomes" id="UP000192907"/>
    </source>
</evidence>
<dbReference type="AlphaFoldDB" id="A0A1Y6CLZ9"/>
<dbReference type="Pfam" id="PF04101">
    <property type="entry name" value="Glyco_tran_28_C"/>
    <property type="match status" value="1"/>
</dbReference>
<dbReference type="OrthoDB" id="9805604at2"/>
<dbReference type="EMBL" id="FWZT01000029">
    <property type="protein sequence ID" value="SMF75644.1"/>
    <property type="molecule type" value="Genomic_DNA"/>
</dbReference>
<evidence type="ECO:0000313" key="2">
    <source>
        <dbReference type="EMBL" id="SMF75644.1"/>
    </source>
</evidence>
<evidence type="ECO:0000259" key="1">
    <source>
        <dbReference type="Pfam" id="PF04101"/>
    </source>
</evidence>
<dbReference type="Proteomes" id="UP000192907">
    <property type="component" value="Unassembled WGS sequence"/>
</dbReference>
<sequence length="536" mass="60992">MKSALCVITAVKKNVAFPDDLIKRLGEKSLIQLTIDKAISLRISDILVLTDSQEIIQIAKFNGLDYVYDSKIDLETSDFTTNLKNHISREYDVVLFLSPYTPLVLPNEISSALSEFATMNGFDALVSVREESYFDFTFSWSNLKRFLSDRKPKSRLIEVSAFKIVRMEALQRSSMATLKCFPYLLSTNTLEIKSHQDWWVCEKLLRRKRIVFRIIGDSKIGMGHVYRSLAIAHSISDHEVIFVTSEKCEEAIKTITSKDYDIYSYPELQIAHNIIHQLQPDLVINDILSTDFEYVNELKKSGIRVLNFEDLGPGAEIADMVVNELFEPPPNKPSQNTRWGYQFYFLRNEFEFVSPNIFKEQVGSILLTFGGSDPNNLTCLVLKALTKIKEISHIDISVIIGPSFKWKSELDRLVGSLGLNARVDIFENVSTISEQMANSDIAICSNGRTTFELAYMNIPSIVICQNIREETHNSMISTGGFINLGLYGNDTENRLISNLLRLVRDTKYRKSKFESLKELNFEGNLSRVTSLIEGLL</sequence>
<reference evidence="3" key="1">
    <citation type="submission" date="2017-04" db="EMBL/GenBank/DDBJ databases">
        <authorList>
            <person name="Varghese N."/>
            <person name="Submissions S."/>
        </authorList>
    </citation>
    <scope>NUCLEOTIDE SEQUENCE [LARGE SCALE GENOMIC DNA]</scope>
    <source>
        <strain evidence="3">RKEM611</strain>
    </source>
</reference>